<evidence type="ECO:0000313" key="4">
    <source>
        <dbReference type="EMBL" id="NEY20218.1"/>
    </source>
</evidence>
<proteinExistence type="predicted"/>
<protein>
    <submittedName>
        <fullName evidence="3">Xanthine dehydrogenase</fullName>
    </submittedName>
    <submittedName>
        <fullName evidence="4">XdhC family protein</fullName>
    </submittedName>
</protein>
<dbReference type="OrthoDB" id="9773039at2"/>
<dbReference type="Pfam" id="PF13478">
    <property type="entry name" value="XdhC_C"/>
    <property type="match status" value="1"/>
</dbReference>
<evidence type="ECO:0000313" key="6">
    <source>
        <dbReference type="Proteomes" id="UP000476934"/>
    </source>
</evidence>
<evidence type="ECO:0000313" key="5">
    <source>
        <dbReference type="Proteomes" id="UP000030588"/>
    </source>
</evidence>
<dbReference type="AlphaFoldDB" id="A0A0A6VFN9"/>
<evidence type="ECO:0000259" key="1">
    <source>
        <dbReference type="Pfam" id="PF02625"/>
    </source>
</evidence>
<dbReference type="InterPro" id="IPR052698">
    <property type="entry name" value="MoCofactor_Util/Proc"/>
</dbReference>
<reference evidence="4 6" key="3">
    <citation type="submission" date="2020-03" db="EMBL/GenBank/DDBJ databases">
        <title>Bacillus aquiflavi sp. nov., isolated from yellow water of strong flavor Chinese baijiu in Yibin region of China.</title>
        <authorList>
            <person name="Xie J."/>
        </authorList>
    </citation>
    <scope>NUCLEOTIDE SEQUENCE [LARGE SCALE GENOMIC DNA]</scope>
    <source>
        <strain evidence="4 6">Gsoil 114</strain>
    </source>
</reference>
<dbReference type="PANTHER" id="PTHR30388:SF6">
    <property type="entry name" value="XANTHINE DEHYDROGENASE SUBUNIT A-RELATED"/>
    <property type="match status" value="1"/>
</dbReference>
<dbReference type="EMBL" id="JAAIWK010000014">
    <property type="protein sequence ID" value="NEY20218.1"/>
    <property type="molecule type" value="Genomic_DNA"/>
</dbReference>
<keyword evidence="6" id="KW-1185">Reference proteome</keyword>
<dbReference type="InterPro" id="IPR003777">
    <property type="entry name" value="XdhC_CoxI"/>
</dbReference>
<dbReference type="Proteomes" id="UP000476934">
    <property type="component" value="Unassembled WGS sequence"/>
</dbReference>
<evidence type="ECO:0000259" key="2">
    <source>
        <dbReference type="Pfam" id="PF13478"/>
    </source>
</evidence>
<accession>A0A0A6VFN9</accession>
<dbReference type="Gene3D" id="3.40.50.720">
    <property type="entry name" value="NAD(P)-binding Rossmann-like Domain"/>
    <property type="match status" value="1"/>
</dbReference>
<dbReference type="RefSeq" id="WP_025726994.1">
    <property type="nucleotide sequence ID" value="NZ_JAAIWK010000014.1"/>
</dbReference>
<dbReference type="InterPro" id="IPR027051">
    <property type="entry name" value="XdhC_Rossmann_dom"/>
</dbReference>
<gene>
    <name evidence="4" type="ORF">G4D61_09625</name>
    <name evidence="3" type="ORF">NG54_04355</name>
</gene>
<feature type="domain" description="XdhC Rossmann" evidence="2">
    <location>
        <begin position="187"/>
        <end position="324"/>
    </location>
</feature>
<evidence type="ECO:0000313" key="3">
    <source>
        <dbReference type="EMBL" id="KHD86253.1"/>
    </source>
</evidence>
<sequence>MEDMYEILDEIYFNKLKGVLATVIHVEGSAYKKEGAAMFFKDDGTQVGLISAGCLEEDLAARIQNGFGQQTETIVYDMRGYNDLSWGEGSGCNGIIEVLVEPVDATYYEHLLKLKALLEKGIAVTFMKCLSTGSYLFLTEDGHYKFGSLRGESINIQECFRLRNGKNYLSMLKEEVYIHHYYPKPRLIIFGAGKDTIPLVSLAAQTGFTVTVSDWRPGLCNKRNFPNADVLVVGFPSTELIEERIKVSPHDFVLIVTHHFSKDAQLLAYLLDKNIRYLGVLGSSRRTKRLLGMELLPSNIRTPIGLSIAAEGPEEIAVSIVAELIQLKNQLMREKVHL</sequence>
<dbReference type="PANTHER" id="PTHR30388">
    <property type="entry name" value="ALDEHYDE OXIDOREDUCTASE MOLYBDENUM COFACTOR ASSEMBLY PROTEIN"/>
    <property type="match status" value="1"/>
</dbReference>
<reference evidence="4" key="2">
    <citation type="submission" date="2020-02" db="EMBL/GenBank/DDBJ databases">
        <authorList>
            <person name="Feng H."/>
        </authorList>
    </citation>
    <scope>NUCLEOTIDE SEQUENCE [LARGE SCALE GENOMIC DNA]</scope>
    <source>
        <strain evidence="4">Gsoil 114</strain>
    </source>
</reference>
<organism evidence="3 5">
    <name type="scientific">Heyndrickxia ginsengihumi</name>
    <dbReference type="NCBI Taxonomy" id="363870"/>
    <lineage>
        <taxon>Bacteria</taxon>
        <taxon>Bacillati</taxon>
        <taxon>Bacillota</taxon>
        <taxon>Bacilli</taxon>
        <taxon>Bacillales</taxon>
        <taxon>Bacillaceae</taxon>
        <taxon>Heyndrickxia</taxon>
    </lineage>
</organism>
<feature type="domain" description="XdhC- CoxI" evidence="1">
    <location>
        <begin position="17"/>
        <end position="76"/>
    </location>
</feature>
<reference evidence="3 5" key="1">
    <citation type="submission" date="2014-10" db="EMBL/GenBank/DDBJ databases">
        <title>Draft genome of phytase producing Bacillus ginsengihumi strain M2.11.</title>
        <authorList>
            <person name="Toymentseva A."/>
            <person name="Boulygina E.A."/>
            <person name="Kazakov S.V."/>
            <person name="Kayumov I."/>
            <person name="Suleimanova A.D."/>
            <person name="Mardanova A.M."/>
            <person name="Maria S.N."/>
            <person name="Sergey M.Y."/>
            <person name="Sharipova M.R."/>
        </authorList>
    </citation>
    <scope>NUCLEOTIDE SEQUENCE [LARGE SCALE GENOMIC DNA]</scope>
    <source>
        <strain evidence="3 5">M2.11</strain>
    </source>
</reference>
<dbReference type="Pfam" id="PF02625">
    <property type="entry name" value="XdhC_CoxI"/>
    <property type="match status" value="1"/>
</dbReference>
<dbReference type="Proteomes" id="UP000030588">
    <property type="component" value="Unassembled WGS sequence"/>
</dbReference>
<dbReference type="STRING" id="363870.NG54_04355"/>
<comment type="caution">
    <text evidence="3">The sequence shown here is derived from an EMBL/GenBank/DDBJ whole genome shotgun (WGS) entry which is preliminary data.</text>
</comment>
<dbReference type="EMBL" id="JRUN01000008">
    <property type="protein sequence ID" value="KHD86253.1"/>
    <property type="molecule type" value="Genomic_DNA"/>
</dbReference>
<name>A0A0A6VFN9_9BACI</name>